<reference evidence="2 3" key="1">
    <citation type="submission" date="2024-03" db="EMBL/GenBank/DDBJ databases">
        <title>A Dehalogenimonas Isolated from Estuarine Sediments Dihaloeliminates Chlorinated Alkanes.</title>
        <authorList>
            <person name="Yang Y."/>
            <person name="Wang H."/>
        </authorList>
    </citation>
    <scope>NUCLEOTIDE SEQUENCE [LARGE SCALE GENOMIC DNA]</scope>
    <source>
        <strain evidence="2 3">W</strain>
    </source>
</reference>
<evidence type="ECO:0000259" key="1">
    <source>
        <dbReference type="Pfam" id="PF14947"/>
    </source>
</evidence>
<protein>
    <submittedName>
        <fullName evidence="2">Winged helix-turn-helix domain-containing protein</fullName>
    </submittedName>
</protein>
<dbReference type="RefSeq" id="WP_338738133.1">
    <property type="nucleotide sequence ID" value="NZ_CP146612.1"/>
</dbReference>
<dbReference type="Pfam" id="PF14947">
    <property type="entry name" value="HTH_45"/>
    <property type="match status" value="1"/>
</dbReference>
<dbReference type="InterPro" id="IPR036388">
    <property type="entry name" value="WH-like_DNA-bd_sf"/>
</dbReference>
<dbReference type="InterPro" id="IPR036390">
    <property type="entry name" value="WH_DNA-bd_sf"/>
</dbReference>
<dbReference type="Gene3D" id="1.10.10.10">
    <property type="entry name" value="Winged helix-like DNA-binding domain superfamily/Winged helix DNA-binding domain"/>
    <property type="match status" value="1"/>
</dbReference>
<dbReference type="InterPro" id="IPR038723">
    <property type="entry name" value="ArnR1-like_HTH"/>
</dbReference>
<evidence type="ECO:0000313" key="2">
    <source>
        <dbReference type="EMBL" id="WWX25704.1"/>
    </source>
</evidence>
<name>A0ABZ2J484_9CHLR</name>
<gene>
    <name evidence="2" type="ORF">V8247_01675</name>
</gene>
<feature type="domain" description="ArnR1-like winged helix-turn-helix" evidence="1">
    <location>
        <begin position="6"/>
        <end position="81"/>
    </location>
</feature>
<proteinExistence type="predicted"/>
<sequence>MRLDRRRSSIEIIADMLRLGEAGKTEIMYSVNMSYFQLQKYLNFMIDRELVDRVKLGNPSVTYRVTKKGLTLLRHIDEILDTLNLKDDDEDASPTGVL</sequence>
<dbReference type="SUPFAM" id="SSF46785">
    <property type="entry name" value="Winged helix' DNA-binding domain"/>
    <property type="match status" value="1"/>
</dbReference>
<keyword evidence="3" id="KW-1185">Reference proteome</keyword>
<organism evidence="2 3">
    <name type="scientific">Candidatus Dehalogenimonas loeffleri</name>
    <dbReference type="NCBI Taxonomy" id="3127115"/>
    <lineage>
        <taxon>Bacteria</taxon>
        <taxon>Bacillati</taxon>
        <taxon>Chloroflexota</taxon>
        <taxon>Dehalococcoidia</taxon>
        <taxon>Dehalococcoidales</taxon>
        <taxon>Dehalococcoidaceae</taxon>
        <taxon>Dehalogenimonas</taxon>
    </lineage>
</organism>
<dbReference type="Proteomes" id="UP001375370">
    <property type="component" value="Chromosome"/>
</dbReference>
<accession>A0ABZ2J484</accession>
<evidence type="ECO:0000313" key="3">
    <source>
        <dbReference type="Proteomes" id="UP001375370"/>
    </source>
</evidence>
<dbReference type="EMBL" id="CP146612">
    <property type="protein sequence ID" value="WWX25704.1"/>
    <property type="molecule type" value="Genomic_DNA"/>
</dbReference>